<reference evidence="3" key="1">
    <citation type="submission" date="2016-07" db="EMBL/GenBank/DDBJ databases">
        <authorList>
            <person name="Florea S."/>
            <person name="Webb J.S."/>
            <person name="Jaromczyk J."/>
            <person name="Schardl C.L."/>
        </authorList>
    </citation>
    <scope>NUCLEOTIDE SEQUENCE [LARGE SCALE GENOMIC DNA]</scope>
    <source>
        <strain evidence="3">KCTC 42131</strain>
    </source>
</reference>
<sequence>MNGLRVIDFYVVLVTIALINCLSLSRITGPASWFAAARTPGIAILFTFCMITLLFATALFTAAVLTVASLTTEFVAAPWLILILNAGGAGLLLLPLSAWLHRRHTLTSQRLRWLLPVAALEVTLLTTLLILAQSGPATSEAFLAVLLWSVLACAGIAVLMLTYAGLRARLSVVDAPLAWRGLPLELVMIGVFALALLAPLRALS</sequence>
<keyword evidence="1" id="KW-0812">Transmembrane</keyword>
<keyword evidence="1" id="KW-0472">Membrane</keyword>
<accession>A0A1E8CIG5</accession>
<evidence type="ECO:0000256" key="1">
    <source>
        <dbReference type="SAM" id="Phobius"/>
    </source>
</evidence>
<evidence type="ECO:0000313" key="2">
    <source>
        <dbReference type="EMBL" id="OFE12047.1"/>
    </source>
</evidence>
<dbReference type="EMBL" id="MASR01000001">
    <property type="protein sequence ID" value="OFE12047.1"/>
    <property type="molecule type" value="Genomic_DNA"/>
</dbReference>
<keyword evidence="1" id="KW-1133">Transmembrane helix</keyword>
<protein>
    <submittedName>
        <fullName evidence="2">Uncharacterized protein</fullName>
    </submittedName>
</protein>
<feature type="transmembrane region" description="Helical" evidence="1">
    <location>
        <begin position="177"/>
        <end position="198"/>
    </location>
</feature>
<name>A0A1E8CIG5_9GAMM</name>
<feature type="transmembrane region" description="Helical" evidence="1">
    <location>
        <begin position="79"/>
        <end position="101"/>
    </location>
</feature>
<feature type="transmembrane region" description="Helical" evidence="1">
    <location>
        <begin position="141"/>
        <end position="165"/>
    </location>
</feature>
<keyword evidence="3" id="KW-1185">Reference proteome</keyword>
<feature type="transmembrane region" description="Helical" evidence="1">
    <location>
        <begin position="6"/>
        <end position="29"/>
    </location>
</feature>
<proteinExistence type="predicted"/>
<organism evidence="2 3">
    <name type="scientific">Pseudohongiella acticola</name>
    <dbReference type="NCBI Taxonomy" id="1524254"/>
    <lineage>
        <taxon>Bacteria</taxon>
        <taxon>Pseudomonadati</taxon>
        <taxon>Pseudomonadota</taxon>
        <taxon>Gammaproteobacteria</taxon>
        <taxon>Pseudomonadales</taxon>
        <taxon>Pseudohongiellaceae</taxon>
        <taxon>Pseudohongiella</taxon>
    </lineage>
</organism>
<feature type="transmembrane region" description="Helical" evidence="1">
    <location>
        <begin position="41"/>
        <end position="67"/>
    </location>
</feature>
<comment type="caution">
    <text evidence="2">The sequence shown here is derived from an EMBL/GenBank/DDBJ whole genome shotgun (WGS) entry which is preliminary data.</text>
</comment>
<gene>
    <name evidence="2" type="ORF">PHACT_01945</name>
</gene>
<feature type="transmembrane region" description="Helical" evidence="1">
    <location>
        <begin position="113"/>
        <end position="135"/>
    </location>
</feature>
<dbReference type="AlphaFoldDB" id="A0A1E8CIG5"/>
<dbReference type="STRING" id="1524254.PHACT_01945"/>
<dbReference type="Proteomes" id="UP000175669">
    <property type="component" value="Unassembled WGS sequence"/>
</dbReference>
<evidence type="ECO:0000313" key="3">
    <source>
        <dbReference type="Proteomes" id="UP000175669"/>
    </source>
</evidence>